<evidence type="ECO:0000313" key="2">
    <source>
        <dbReference type="EMBL" id="GLS84786.1"/>
    </source>
</evidence>
<keyword evidence="1" id="KW-1133">Transmembrane helix</keyword>
<dbReference type="Pfam" id="PF03929">
    <property type="entry name" value="PepSY_TM"/>
    <property type="match status" value="1"/>
</dbReference>
<dbReference type="PANTHER" id="PTHR34219">
    <property type="entry name" value="IRON-REGULATED INNER MEMBRANE PROTEIN-RELATED"/>
    <property type="match status" value="1"/>
</dbReference>
<feature type="transmembrane region" description="Helical" evidence="1">
    <location>
        <begin position="95"/>
        <end position="112"/>
    </location>
</feature>
<dbReference type="Proteomes" id="UP001157439">
    <property type="component" value="Unassembled WGS sequence"/>
</dbReference>
<feature type="transmembrane region" description="Helical" evidence="1">
    <location>
        <begin position="289"/>
        <end position="310"/>
    </location>
</feature>
<evidence type="ECO:0000313" key="3">
    <source>
        <dbReference type="Proteomes" id="UP001157439"/>
    </source>
</evidence>
<dbReference type="AlphaFoldDB" id="A0AA37X0K2"/>
<keyword evidence="1" id="KW-0812">Transmembrane</keyword>
<keyword evidence="1" id="KW-0472">Membrane</keyword>
<sequence>MAYPQLKPDAGQPLDSSLALERISKDFSADTISYLRLADEQYPYVQLITKRDHRYYFNINAELVVIMSDSSPWVWLSHLHGNWLAGKNGKAINGFLALTVLFITIIGVLLIAKEFEWRKVFRGFKGEQQPLKRSFFRHYGLGVLSLPALLLFTVTAVMFIYRSEILKLTDSHKTELARTVISTEQVHSSSAMALSQLRFAEVLTALSIYQPRLQFTFISFSHWNEGKLVVTAKQRTGLHPNGRYRLLVSLTNDGAVATIEGSKPSNLEQLLSSAFAIHAGYYWLEVTPLLYFINGLVIIALCAVGIQLAIRRRQAKWP</sequence>
<feature type="transmembrane region" description="Helical" evidence="1">
    <location>
        <begin position="139"/>
        <end position="161"/>
    </location>
</feature>
<name>A0AA37X0K2_9GAMM</name>
<reference evidence="2 3" key="1">
    <citation type="journal article" date="2014" name="Int. J. Syst. Evol. Microbiol.">
        <title>Complete genome sequence of Corynebacterium casei LMG S-19264T (=DSM 44701T), isolated from a smear-ripened cheese.</title>
        <authorList>
            <consortium name="US DOE Joint Genome Institute (JGI-PGF)"/>
            <person name="Walter F."/>
            <person name="Albersmeier A."/>
            <person name="Kalinowski J."/>
            <person name="Ruckert C."/>
        </authorList>
    </citation>
    <scope>NUCLEOTIDE SEQUENCE [LARGE SCALE GENOMIC DNA]</scope>
    <source>
        <strain evidence="2 3">NBRC 112785</strain>
    </source>
</reference>
<dbReference type="EMBL" id="BSPO01000004">
    <property type="protein sequence ID" value="GLS84786.1"/>
    <property type="molecule type" value="Genomic_DNA"/>
</dbReference>
<gene>
    <name evidence="2" type="ORF">GCM10007894_27630</name>
</gene>
<feature type="transmembrane region" description="Helical" evidence="1">
    <location>
        <begin position="55"/>
        <end position="75"/>
    </location>
</feature>
<comment type="caution">
    <text evidence="2">The sequence shown here is derived from an EMBL/GenBank/DDBJ whole genome shotgun (WGS) entry which is preliminary data.</text>
</comment>
<keyword evidence="3" id="KW-1185">Reference proteome</keyword>
<protein>
    <recommendedName>
        <fullName evidence="4">PepSY-associated TM region</fullName>
    </recommendedName>
</protein>
<proteinExistence type="predicted"/>
<organism evidence="2 3">
    <name type="scientific">Paraferrimonas haliotis</name>
    <dbReference type="NCBI Taxonomy" id="2013866"/>
    <lineage>
        <taxon>Bacteria</taxon>
        <taxon>Pseudomonadati</taxon>
        <taxon>Pseudomonadota</taxon>
        <taxon>Gammaproteobacteria</taxon>
        <taxon>Alteromonadales</taxon>
        <taxon>Ferrimonadaceae</taxon>
        <taxon>Paraferrimonas</taxon>
    </lineage>
</organism>
<evidence type="ECO:0008006" key="4">
    <source>
        <dbReference type="Google" id="ProtNLM"/>
    </source>
</evidence>
<accession>A0AA37X0K2</accession>
<evidence type="ECO:0000256" key="1">
    <source>
        <dbReference type="SAM" id="Phobius"/>
    </source>
</evidence>
<dbReference type="InterPro" id="IPR005625">
    <property type="entry name" value="PepSY-ass_TM"/>
</dbReference>